<keyword evidence="4 5" id="KW-0472">Membrane</keyword>
<dbReference type="Pfam" id="PF01758">
    <property type="entry name" value="SBF"/>
    <property type="match status" value="1"/>
</dbReference>
<evidence type="ECO:0000256" key="2">
    <source>
        <dbReference type="ARBA" id="ARBA00022692"/>
    </source>
</evidence>
<evidence type="ECO:0000313" key="6">
    <source>
        <dbReference type="EMBL" id="KZL15760.1"/>
    </source>
</evidence>
<feature type="transmembrane region" description="Helical" evidence="5">
    <location>
        <begin position="264"/>
        <end position="282"/>
    </location>
</feature>
<dbReference type="OrthoDB" id="9806785at2"/>
<dbReference type="InterPro" id="IPR004710">
    <property type="entry name" value="Bilac:Na_transpt"/>
</dbReference>
<name>A0A165W0G6_9HYPH</name>
<dbReference type="RefSeq" id="WP_068008870.1">
    <property type="nucleotide sequence ID" value="NZ_FOFM01000003.1"/>
</dbReference>
<accession>A0A165W0G6</accession>
<evidence type="ECO:0000256" key="1">
    <source>
        <dbReference type="ARBA" id="ARBA00004141"/>
    </source>
</evidence>
<dbReference type="InterPro" id="IPR038770">
    <property type="entry name" value="Na+/solute_symporter_sf"/>
</dbReference>
<feature type="transmembrane region" description="Helical" evidence="5">
    <location>
        <begin position="199"/>
        <end position="218"/>
    </location>
</feature>
<proteinExistence type="predicted"/>
<keyword evidence="7" id="KW-1185">Reference proteome</keyword>
<dbReference type="InterPro" id="IPR002657">
    <property type="entry name" value="BilAc:Na_symport/Acr3"/>
</dbReference>
<comment type="caution">
    <text evidence="6">The sequence shown here is derived from an EMBL/GenBank/DDBJ whole genome shotgun (WGS) entry which is preliminary data.</text>
</comment>
<feature type="transmembrane region" description="Helical" evidence="5">
    <location>
        <begin position="67"/>
        <end position="87"/>
    </location>
</feature>
<dbReference type="STRING" id="989403.SAMN05421798_103273"/>
<dbReference type="EMBL" id="LMCB01000059">
    <property type="protein sequence ID" value="KZL15760.1"/>
    <property type="molecule type" value="Genomic_DNA"/>
</dbReference>
<dbReference type="Gene3D" id="1.20.1530.20">
    <property type="match status" value="1"/>
</dbReference>
<keyword evidence="2 5" id="KW-0812">Transmembrane</keyword>
<comment type="subcellular location">
    <subcellularLocation>
        <location evidence="1">Membrane</location>
        <topology evidence="1">Multi-pass membrane protein</topology>
    </subcellularLocation>
</comment>
<feature type="transmembrane region" description="Helical" evidence="5">
    <location>
        <begin position="169"/>
        <end position="187"/>
    </location>
</feature>
<feature type="transmembrane region" description="Helical" evidence="5">
    <location>
        <begin position="38"/>
        <end position="61"/>
    </location>
</feature>
<evidence type="ECO:0000313" key="7">
    <source>
        <dbReference type="Proteomes" id="UP000076577"/>
    </source>
</evidence>
<evidence type="ECO:0000256" key="3">
    <source>
        <dbReference type="ARBA" id="ARBA00022989"/>
    </source>
</evidence>
<dbReference type="AlphaFoldDB" id="A0A165W0G6"/>
<dbReference type="Proteomes" id="UP000076577">
    <property type="component" value="Unassembled WGS sequence"/>
</dbReference>
<dbReference type="PANTHER" id="PTHR10361">
    <property type="entry name" value="SODIUM-BILE ACID COTRANSPORTER"/>
    <property type="match status" value="1"/>
</dbReference>
<organism evidence="6 7">
    <name type="scientific">Pseudovibrio axinellae</name>
    <dbReference type="NCBI Taxonomy" id="989403"/>
    <lineage>
        <taxon>Bacteria</taxon>
        <taxon>Pseudomonadati</taxon>
        <taxon>Pseudomonadota</taxon>
        <taxon>Alphaproteobacteria</taxon>
        <taxon>Hyphomicrobiales</taxon>
        <taxon>Stappiaceae</taxon>
        <taxon>Pseudovibrio</taxon>
    </lineage>
</organism>
<keyword evidence="3 5" id="KW-1133">Transmembrane helix</keyword>
<dbReference type="PANTHER" id="PTHR10361:SF24">
    <property type="entry name" value="P3 PROTEIN"/>
    <property type="match status" value="1"/>
</dbReference>
<feature type="transmembrane region" description="Helical" evidence="5">
    <location>
        <begin position="6"/>
        <end position="26"/>
    </location>
</feature>
<dbReference type="PATRIC" id="fig|989403.3.peg.3809"/>
<feature type="transmembrane region" description="Helical" evidence="5">
    <location>
        <begin position="136"/>
        <end position="157"/>
    </location>
</feature>
<gene>
    <name evidence="6" type="ORF">PsAD2_03529</name>
</gene>
<evidence type="ECO:0000256" key="5">
    <source>
        <dbReference type="SAM" id="Phobius"/>
    </source>
</evidence>
<feature type="transmembrane region" description="Helical" evidence="5">
    <location>
        <begin position="94"/>
        <end position="124"/>
    </location>
</feature>
<dbReference type="GO" id="GO:0016020">
    <property type="term" value="C:membrane"/>
    <property type="evidence" value="ECO:0007669"/>
    <property type="project" value="UniProtKB-SubCell"/>
</dbReference>
<feature type="transmembrane region" description="Helical" evidence="5">
    <location>
        <begin position="230"/>
        <end position="252"/>
    </location>
</feature>
<reference evidence="6 7" key="1">
    <citation type="journal article" date="2016" name="Front. Microbiol.">
        <title>Comparative Genomic Analysis Reveals a Diverse Repertoire of Genes Involved in Prokaryote-Eukaryote Interactions within the Pseudovibrio Genus.</title>
        <authorList>
            <person name="Romano S."/>
            <person name="Fernandez-Guerra A."/>
            <person name="Reen F.J."/>
            <person name="Glockner F.O."/>
            <person name="Crowley S.P."/>
            <person name="O'Sullivan O."/>
            <person name="Cotter P.D."/>
            <person name="Adams C."/>
            <person name="Dobson A.D."/>
            <person name="O'Gara F."/>
        </authorList>
    </citation>
    <scope>NUCLEOTIDE SEQUENCE [LARGE SCALE GENOMIC DNA]</scope>
    <source>
        <strain evidence="6 7">Ad2</strain>
    </source>
</reference>
<evidence type="ECO:0000256" key="4">
    <source>
        <dbReference type="ARBA" id="ARBA00023136"/>
    </source>
</evidence>
<protein>
    <submittedName>
        <fullName evidence="6">Sodium Bile acid symporter family protein</fullName>
    </submittedName>
</protein>
<sequence>MDILIKLFLPLSLAFIMFSLGITLTLQDFKRVVQMPRAFSIGMLGQLLLLPVIAFTILQMFDLEPAMAFGVMLLAFAPGGVSSNMLTRFSGGSVALAVSLTAVTSLLCVLTVPLFATAAAAYFLGAAMPEIDVTSIGIAMALITAVPVAIGVFLNHLAPTFIQKTSKAVSTLATVLFVVIVVGAVATNWSLLTDNILELGPVLILLNMIMLLIGYAGAKSMKLSHADSVAIAMEVGIQNATLGITVGALIAMNGEALPPYSLASGIYGITMYGCAFLFILWARRKARKDPALQVQNELS</sequence>